<evidence type="ECO:0000256" key="8">
    <source>
        <dbReference type="ARBA" id="ARBA00022741"/>
    </source>
</evidence>
<evidence type="ECO:0000256" key="6">
    <source>
        <dbReference type="ARBA" id="ARBA00022679"/>
    </source>
</evidence>
<dbReference type="PANTHER" id="PTHR43547">
    <property type="entry name" value="TWO-COMPONENT HISTIDINE KINASE"/>
    <property type="match status" value="1"/>
</dbReference>
<keyword evidence="13 14" id="KW-0472">Membrane</keyword>
<feature type="domain" description="Histidine kinase" evidence="15">
    <location>
        <begin position="334"/>
        <end position="527"/>
    </location>
</feature>
<keyword evidence="17" id="KW-1185">Reference proteome</keyword>
<keyword evidence="5" id="KW-0597">Phosphoprotein</keyword>
<dbReference type="PRINTS" id="PR00344">
    <property type="entry name" value="BCTRLSENSOR"/>
</dbReference>
<evidence type="ECO:0000256" key="7">
    <source>
        <dbReference type="ARBA" id="ARBA00022692"/>
    </source>
</evidence>
<keyword evidence="8" id="KW-0547">Nucleotide-binding</keyword>
<evidence type="ECO:0000256" key="2">
    <source>
        <dbReference type="ARBA" id="ARBA00004651"/>
    </source>
</evidence>
<dbReference type="InterPro" id="IPR029151">
    <property type="entry name" value="Sensor-like_sf"/>
</dbReference>
<dbReference type="SUPFAM" id="SSF55890">
    <property type="entry name" value="Sporulation response regulatory protein Spo0B"/>
    <property type="match status" value="1"/>
</dbReference>
<dbReference type="SMART" id="SM00387">
    <property type="entry name" value="HATPase_c"/>
    <property type="match status" value="1"/>
</dbReference>
<dbReference type="Proteomes" id="UP000675284">
    <property type="component" value="Unassembled WGS sequence"/>
</dbReference>
<evidence type="ECO:0000256" key="13">
    <source>
        <dbReference type="ARBA" id="ARBA00023136"/>
    </source>
</evidence>
<keyword evidence="7 14" id="KW-0812">Transmembrane</keyword>
<dbReference type="PROSITE" id="PS50109">
    <property type="entry name" value="HIS_KIN"/>
    <property type="match status" value="1"/>
</dbReference>
<comment type="catalytic activity">
    <reaction evidence="1">
        <text>ATP + protein L-histidine = ADP + protein N-phospho-L-histidine.</text>
        <dbReference type="EC" id="2.7.13.3"/>
    </reaction>
</comment>
<keyword evidence="6" id="KW-0808">Transferase</keyword>
<keyword evidence="10" id="KW-0067">ATP-binding</keyword>
<keyword evidence="12" id="KW-0902">Two-component regulatory system</keyword>
<evidence type="ECO:0000256" key="9">
    <source>
        <dbReference type="ARBA" id="ARBA00022777"/>
    </source>
</evidence>
<dbReference type="RefSeq" id="WP_051388376.1">
    <property type="nucleotide sequence ID" value="NZ_BAAACY010000143.1"/>
</dbReference>
<keyword evidence="9 16" id="KW-0418">Kinase</keyword>
<keyword evidence="11 14" id="KW-1133">Transmembrane helix</keyword>
<protein>
    <recommendedName>
        <fullName evidence="3">histidine kinase</fullName>
        <ecNumber evidence="3">2.7.13.3</ecNumber>
    </recommendedName>
</protein>
<evidence type="ECO:0000256" key="3">
    <source>
        <dbReference type="ARBA" id="ARBA00012438"/>
    </source>
</evidence>
<evidence type="ECO:0000256" key="11">
    <source>
        <dbReference type="ARBA" id="ARBA00022989"/>
    </source>
</evidence>
<evidence type="ECO:0000256" key="12">
    <source>
        <dbReference type="ARBA" id="ARBA00023012"/>
    </source>
</evidence>
<comment type="caution">
    <text evidence="16">The sequence shown here is derived from an EMBL/GenBank/DDBJ whole genome shotgun (WGS) entry which is preliminary data.</text>
</comment>
<feature type="transmembrane region" description="Helical" evidence="14">
    <location>
        <begin position="175"/>
        <end position="194"/>
    </location>
</feature>
<gene>
    <name evidence="16" type="ORF">KCX74_01660</name>
</gene>
<dbReference type="InterPro" id="IPR005467">
    <property type="entry name" value="His_kinase_dom"/>
</dbReference>
<evidence type="ECO:0000256" key="1">
    <source>
        <dbReference type="ARBA" id="ARBA00000085"/>
    </source>
</evidence>
<dbReference type="Gene3D" id="3.30.565.10">
    <property type="entry name" value="Histidine kinase-like ATPase, C-terminal domain"/>
    <property type="match status" value="1"/>
</dbReference>
<dbReference type="InterPro" id="IPR004358">
    <property type="entry name" value="Sig_transdc_His_kin-like_C"/>
</dbReference>
<dbReference type="Gene3D" id="1.10.287.130">
    <property type="match status" value="1"/>
</dbReference>
<keyword evidence="4" id="KW-1003">Cell membrane</keyword>
<evidence type="ECO:0000256" key="5">
    <source>
        <dbReference type="ARBA" id="ARBA00022553"/>
    </source>
</evidence>
<dbReference type="GO" id="GO:0000155">
    <property type="term" value="F:phosphorelay sensor kinase activity"/>
    <property type="evidence" value="ECO:0007669"/>
    <property type="project" value="InterPro"/>
</dbReference>
<dbReference type="Pfam" id="PF14689">
    <property type="entry name" value="SPOB_a"/>
    <property type="match status" value="1"/>
</dbReference>
<dbReference type="EC" id="2.7.13.3" evidence="3"/>
<evidence type="ECO:0000256" key="4">
    <source>
        <dbReference type="ARBA" id="ARBA00022475"/>
    </source>
</evidence>
<dbReference type="SUPFAM" id="SSF103190">
    <property type="entry name" value="Sensory domain-like"/>
    <property type="match status" value="1"/>
</dbReference>
<evidence type="ECO:0000256" key="14">
    <source>
        <dbReference type="SAM" id="Phobius"/>
    </source>
</evidence>
<dbReference type="AlphaFoldDB" id="A0A941IAY3"/>
<name>A0A941IAY3_9BACI</name>
<comment type="subcellular location">
    <subcellularLocation>
        <location evidence="2">Cell membrane</location>
        <topology evidence="2">Multi-pass membrane protein</topology>
    </subcellularLocation>
</comment>
<proteinExistence type="predicted"/>
<dbReference type="Pfam" id="PF17203">
    <property type="entry name" value="sCache_3_2"/>
    <property type="match status" value="1"/>
</dbReference>
<dbReference type="SUPFAM" id="SSF55874">
    <property type="entry name" value="ATPase domain of HSP90 chaperone/DNA topoisomerase II/histidine kinase"/>
    <property type="match status" value="1"/>
</dbReference>
<evidence type="ECO:0000313" key="17">
    <source>
        <dbReference type="Proteomes" id="UP000675284"/>
    </source>
</evidence>
<accession>A0A941IAY3</accession>
<reference evidence="16" key="1">
    <citation type="submission" date="2021-04" db="EMBL/GenBank/DDBJ databases">
        <title>Isolation and polyphasic classification of algal microorganism.</title>
        <authorList>
            <person name="Wang S."/>
        </authorList>
    </citation>
    <scope>NUCLEOTIDE SEQUENCE</scope>
    <source>
        <strain evidence="16">720a</strain>
    </source>
</reference>
<dbReference type="InterPro" id="IPR033463">
    <property type="entry name" value="sCache_3"/>
</dbReference>
<dbReference type="InterPro" id="IPR003594">
    <property type="entry name" value="HATPase_dom"/>
</dbReference>
<sequence>MVSLRKMPIRLKIMILSFGIVLFTLLIGGIMLIGNLFQGKEEGLGERGLMTGRIVANLPEIKDSIVKARGWKTINPIVERIRTINQVDYIVVLNMNRIRFSHPIEKQLGTVSSGKDEGAAFAEHSYVSKAKGEQGTAIRSFVPIVNDSFEQIGVVLVGNMLPSFWNILLSIRVEIMIIALLTIAFGIIGSYLLARHVKEQTFWMEPYEIARVLKERTTVFQAMHEGVIAVDRDERLVVFNEKAKEILHIEMDVNDALMSTVLKDKVMVQQLRGQTAAYNETLRVHEKLIMLNRIPIEIENERIGCVVVFQDRTEVTKMAEELTGVKAFVDALRVQNHEHMNKLHTIAGLIQLEENERALEYVFQTTQKQASLTRFMMQRIKSYSIAGLLISKIRRGEELGIDVRVDGQTSIKAFPTVFNNHDMVLILGNLIENAIDACAISEIKQKRINITIYQNETDCMIKIIDNGIGIVDTDRIFEKGYTTKGKSGSGIGLYLIQQMISKAEGTISVDSVLHQGTQIIITIPMMLRKEGFRDKRFRSESIAD</sequence>
<feature type="transmembrane region" description="Helical" evidence="14">
    <location>
        <begin position="12"/>
        <end position="37"/>
    </location>
</feature>
<evidence type="ECO:0000313" key="16">
    <source>
        <dbReference type="EMBL" id="MBR7794745.1"/>
    </source>
</evidence>
<dbReference type="Pfam" id="PF02518">
    <property type="entry name" value="HATPase_c"/>
    <property type="match status" value="1"/>
</dbReference>
<dbReference type="GO" id="GO:0005886">
    <property type="term" value="C:plasma membrane"/>
    <property type="evidence" value="ECO:0007669"/>
    <property type="project" value="UniProtKB-SubCell"/>
</dbReference>
<dbReference type="PANTHER" id="PTHR43547:SF10">
    <property type="entry name" value="SENSOR HISTIDINE KINASE DCUS"/>
    <property type="match status" value="1"/>
</dbReference>
<evidence type="ECO:0000259" key="15">
    <source>
        <dbReference type="PROSITE" id="PS50109"/>
    </source>
</evidence>
<dbReference type="EMBL" id="JAGSOT010000003">
    <property type="protein sequence ID" value="MBR7794745.1"/>
    <property type="molecule type" value="Genomic_DNA"/>
</dbReference>
<evidence type="ECO:0000256" key="10">
    <source>
        <dbReference type="ARBA" id="ARBA00022840"/>
    </source>
</evidence>
<dbReference type="Gene3D" id="3.30.450.20">
    <property type="entry name" value="PAS domain"/>
    <property type="match status" value="2"/>
</dbReference>
<dbReference type="InterPro" id="IPR016120">
    <property type="entry name" value="Sig_transdc_His_kin_SpoOB"/>
</dbReference>
<organism evidence="16 17">
    <name type="scientific">Virgibacillus salarius</name>
    <dbReference type="NCBI Taxonomy" id="447199"/>
    <lineage>
        <taxon>Bacteria</taxon>
        <taxon>Bacillati</taxon>
        <taxon>Bacillota</taxon>
        <taxon>Bacilli</taxon>
        <taxon>Bacillales</taxon>
        <taxon>Bacillaceae</taxon>
        <taxon>Virgibacillus</taxon>
    </lineage>
</organism>
<dbReference type="InterPro" id="IPR036890">
    <property type="entry name" value="HATPase_C_sf"/>
</dbReference>
<dbReference type="InterPro" id="IPR039506">
    <property type="entry name" value="SPOB_a"/>
</dbReference>
<dbReference type="GO" id="GO:0005524">
    <property type="term" value="F:ATP binding"/>
    <property type="evidence" value="ECO:0007669"/>
    <property type="project" value="UniProtKB-KW"/>
</dbReference>